<feature type="signal peptide" evidence="16">
    <location>
        <begin position="1"/>
        <end position="21"/>
    </location>
</feature>
<evidence type="ECO:0000256" key="9">
    <source>
        <dbReference type="ARBA" id="ARBA00022960"/>
    </source>
</evidence>
<gene>
    <name evidence="18" type="ORF">DBW64_04715</name>
</gene>
<dbReference type="GO" id="GO:0071555">
    <property type="term" value="P:cell wall organization"/>
    <property type="evidence" value="ECO:0007669"/>
    <property type="project" value="UniProtKB-KW"/>
</dbReference>
<comment type="similarity">
    <text evidence="3 15">Belongs to the peptidase S11 family.</text>
</comment>
<dbReference type="EC" id="3.4.16.4" evidence="4"/>
<evidence type="ECO:0000256" key="16">
    <source>
        <dbReference type="SAM" id="SignalP"/>
    </source>
</evidence>
<dbReference type="InterPro" id="IPR018044">
    <property type="entry name" value="Peptidase_S11"/>
</dbReference>
<keyword evidence="9" id="KW-0133">Cell shape</keyword>
<name>A0A368EI08_9PROT</name>
<dbReference type="PANTHER" id="PTHR21581:SF6">
    <property type="entry name" value="TRAFFICKING PROTEIN PARTICLE COMPLEX SUBUNIT 12"/>
    <property type="match status" value="1"/>
</dbReference>
<dbReference type="AlphaFoldDB" id="A0A368EI08"/>
<dbReference type="SUPFAM" id="SSF56601">
    <property type="entry name" value="beta-lactamase/transpeptidase-like"/>
    <property type="match status" value="1"/>
</dbReference>
<evidence type="ECO:0000256" key="7">
    <source>
        <dbReference type="ARBA" id="ARBA00022729"/>
    </source>
</evidence>
<feature type="active site" description="Proton acceptor" evidence="13">
    <location>
        <position position="59"/>
    </location>
</feature>
<keyword evidence="10" id="KW-0573">Peptidoglycan synthesis</keyword>
<evidence type="ECO:0000259" key="17">
    <source>
        <dbReference type="SMART" id="SM00936"/>
    </source>
</evidence>
<dbReference type="Proteomes" id="UP000252289">
    <property type="component" value="Unassembled WGS sequence"/>
</dbReference>
<evidence type="ECO:0000256" key="15">
    <source>
        <dbReference type="RuleBase" id="RU004016"/>
    </source>
</evidence>
<dbReference type="Gene3D" id="2.60.410.10">
    <property type="entry name" value="D-Ala-D-Ala carboxypeptidase, C-terminal domain"/>
    <property type="match status" value="1"/>
</dbReference>
<evidence type="ECO:0000256" key="5">
    <source>
        <dbReference type="ARBA" id="ARBA00022645"/>
    </source>
</evidence>
<dbReference type="EMBL" id="QOQK01000023">
    <property type="protein sequence ID" value="RCL83928.1"/>
    <property type="molecule type" value="Genomic_DNA"/>
</dbReference>
<dbReference type="InterPro" id="IPR001967">
    <property type="entry name" value="Peptidase_S11_N"/>
</dbReference>
<evidence type="ECO:0000256" key="8">
    <source>
        <dbReference type="ARBA" id="ARBA00022801"/>
    </source>
</evidence>
<dbReference type="GO" id="GO:0009252">
    <property type="term" value="P:peptidoglycan biosynthetic process"/>
    <property type="evidence" value="ECO:0007669"/>
    <property type="project" value="UniProtKB-UniPathway"/>
</dbReference>
<keyword evidence="11" id="KW-0961">Cell wall biogenesis/degradation</keyword>
<feature type="domain" description="Peptidase S11 D-Ala-D-Ala carboxypeptidase A C-terminal" evidence="17">
    <location>
        <begin position="273"/>
        <end position="363"/>
    </location>
</feature>
<dbReference type="UniPathway" id="UPA00219"/>
<dbReference type="InterPro" id="IPR037167">
    <property type="entry name" value="Peptidase_S11_C_sf"/>
</dbReference>
<evidence type="ECO:0000256" key="2">
    <source>
        <dbReference type="ARBA" id="ARBA00004752"/>
    </source>
</evidence>
<evidence type="ECO:0000256" key="12">
    <source>
        <dbReference type="ARBA" id="ARBA00034000"/>
    </source>
</evidence>
<dbReference type="PRINTS" id="PR00725">
    <property type="entry name" value="DADACBPTASE1"/>
</dbReference>
<dbReference type="InterPro" id="IPR012338">
    <property type="entry name" value="Beta-lactam/transpept-like"/>
</dbReference>
<dbReference type="Pfam" id="PF00768">
    <property type="entry name" value="Peptidase_S11"/>
    <property type="match status" value="1"/>
</dbReference>
<protein>
    <recommendedName>
        <fullName evidence="4">serine-type D-Ala-D-Ala carboxypeptidase</fullName>
        <ecNumber evidence="4">3.4.16.4</ecNumber>
    </recommendedName>
</protein>
<evidence type="ECO:0000256" key="3">
    <source>
        <dbReference type="ARBA" id="ARBA00007164"/>
    </source>
</evidence>
<dbReference type="InterPro" id="IPR015956">
    <property type="entry name" value="Peniciliin-bd_prot_C_sf"/>
</dbReference>
<evidence type="ECO:0000256" key="6">
    <source>
        <dbReference type="ARBA" id="ARBA00022670"/>
    </source>
</evidence>
<dbReference type="GO" id="GO:0008360">
    <property type="term" value="P:regulation of cell shape"/>
    <property type="evidence" value="ECO:0007669"/>
    <property type="project" value="UniProtKB-KW"/>
</dbReference>
<dbReference type="PANTHER" id="PTHR21581">
    <property type="entry name" value="D-ALANYL-D-ALANINE CARBOXYPEPTIDASE"/>
    <property type="match status" value="1"/>
</dbReference>
<keyword evidence="8" id="KW-0378">Hydrolase</keyword>
<evidence type="ECO:0000256" key="14">
    <source>
        <dbReference type="PIRSR" id="PIRSR618044-2"/>
    </source>
</evidence>
<feature type="active site" description="Acyl-ester intermediate" evidence="13">
    <location>
        <position position="56"/>
    </location>
</feature>
<reference evidence="18 19" key="1">
    <citation type="journal article" date="2018" name="Microbiome">
        <title>Fine metagenomic profile of the Mediterranean stratified and mixed water columns revealed by assembly and recruitment.</title>
        <authorList>
            <person name="Haro-Moreno J.M."/>
            <person name="Lopez-Perez M."/>
            <person name="De La Torre J.R."/>
            <person name="Picazo A."/>
            <person name="Camacho A."/>
            <person name="Rodriguez-Valera F."/>
        </authorList>
    </citation>
    <scope>NUCLEOTIDE SEQUENCE [LARGE SCALE GENOMIC DNA]</scope>
    <source>
        <strain evidence="18">MED-G50</strain>
    </source>
</reference>
<keyword evidence="5 18" id="KW-0121">Carboxypeptidase</keyword>
<dbReference type="Gene3D" id="3.40.710.10">
    <property type="entry name" value="DD-peptidase/beta-lactamase superfamily"/>
    <property type="match status" value="1"/>
</dbReference>
<evidence type="ECO:0000256" key="1">
    <source>
        <dbReference type="ARBA" id="ARBA00003217"/>
    </source>
</evidence>
<evidence type="ECO:0000313" key="19">
    <source>
        <dbReference type="Proteomes" id="UP000252289"/>
    </source>
</evidence>
<comment type="caution">
    <text evidence="18">The sequence shown here is derived from an EMBL/GenBank/DDBJ whole genome shotgun (WGS) entry which is preliminary data.</text>
</comment>
<organism evidence="18 19">
    <name type="scientific">PS1 clade bacterium</name>
    <dbReference type="NCBI Taxonomy" id="2175152"/>
    <lineage>
        <taxon>Bacteria</taxon>
        <taxon>Pseudomonadati</taxon>
        <taxon>Pseudomonadota</taxon>
        <taxon>Alphaproteobacteria</taxon>
        <taxon>PS1 clade</taxon>
    </lineage>
</organism>
<keyword evidence="7 16" id="KW-0732">Signal</keyword>
<feature type="chain" id="PRO_5016711540" description="serine-type D-Ala-D-Ala carboxypeptidase" evidence="16">
    <location>
        <begin position="22"/>
        <end position="381"/>
    </location>
</feature>
<keyword evidence="6" id="KW-0645">Protease</keyword>
<evidence type="ECO:0000256" key="10">
    <source>
        <dbReference type="ARBA" id="ARBA00022984"/>
    </source>
</evidence>
<evidence type="ECO:0000256" key="4">
    <source>
        <dbReference type="ARBA" id="ARBA00012448"/>
    </source>
</evidence>
<proteinExistence type="inferred from homology"/>
<evidence type="ECO:0000256" key="13">
    <source>
        <dbReference type="PIRSR" id="PIRSR618044-1"/>
    </source>
</evidence>
<sequence>MKRLRLCIIFMLLFITSFMSAAHAIETRATHAILLDYETGMVLFEHNPDTLMSPASMSKLMTVLMVLEAVEDGRISMSDKFFVSDDAWRRGGSKSGSSTMFLNARSRVSVENLLRGVIIQSGNDACIALAEGLGGSEPGFAEMMTERARDLGMENSTFMNSTGWPNADHKTTARDLAYLTKHLIKHHTSSYGMFAERSFTWNGITQQNRNPLLYANMGADGLKTGHTQESGYGLVASAEQNGRRLILVINGLQSKKERASEARKLMNWGFRAFTNETIATLDNVLVRAPVWQGEFARVGLAPSKAFRVVLPRTGLRKMVVTASYDKPVLAPITKGMPVGKLRVTLPGLDTQEIDLVTTANIEREGMLARALSAISYVIFGE</sequence>
<evidence type="ECO:0000256" key="11">
    <source>
        <dbReference type="ARBA" id="ARBA00023316"/>
    </source>
</evidence>
<dbReference type="Pfam" id="PF07943">
    <property type="entry name" value="PBP5_C"/>
    <property type="match status" value="1"/>
</dbReference>
<accession>A0A368EI08</accession>
<dbReference type="SUPFAM" id="SSF69189">
    <property type="entry name" value="Penicillin-binding protein associated domain"/>
    <property type="match status" value="1"/>
</dbReference>
<comment type="catalytic activity">
    <reaction evidence="12">
        <text>Preferential cleavage: (Ac)2-L-Lys-D-Ala-|-D-Ala. Also transpeptidation of peptidyl-alanyl moieties that are N-acyl substituents of D-alanine.</text>
        <dbReference type="EC" id="3.4.16.4"/>
    </reaction>
</comment>
<evidence type="ECO:0000313" key="18">
    <source>
        <dbReference type="EMBL" id="RCL83928.1"/>
    </source>
</evidence>
<dbReference type="InterPro" id="IPR012907">
    <property type="entry name" value="Peptidase_S11_C"/>
</dbReference>
<dbReference type="GO" id="GO:0009002">
    <property type="term" value="F:serine-type D-Ala-D-Ala carboxypeptidase activity"/>
    <property type="evidence" value="ECO:0007669"/>
    <property type="project" value="UniProtKB-EC"/>
</dbReference>
<dbReference type="SMART" id="SM00936">
    <property type="entry name" value="PBP5_C"/>
    <property type="match status" value="1"/>
</dbReference>
<feature type="binding site" evidence="14">
    <location>
        <position position="223"/>
    </location>
    <ligand>
        <name>substrate</name>
    </ligand>
</feature>
<dbReference type="GO" id="GO:0006508">
    <property type="term" value="P:proteolysis"/>
    <property type="evidence" value="ECO:0007669"/>
    <property type="project" value="UniProtKB-KW"/>
</dbReference>
<comment type="function">
    <text evidence="1">Removes C-terminal D-alanyl residues from sugar-peptide cell wall precursors.</text>
</comment>
<feature type="active site" evidence="13">
    <location>
        <position position="121"/>
    </location>
</feature>
<comment type="pathway">
    <text evidence="2">Cell wall biogenesis; peptidoglycan biosynthesis.</text>
</comment>